<protein>
    <submittedName>
        <fullName evidence="2">Uncharacterized protein</fullName>
    </submittedName>
</protein>
<evidence type="ECO:0000313" key="2">
    <source>
        <dbReference type="EMBL" id="JAC06135.1"/>
    </source>
</evidence>
<keyword evidence="1" id="KW-0472">Membrane</keyword>
<reference evidence="2" key="1">
    <citation type="submission" date="2013-07" db="EMBL/GenBank/DDBJ databases">
        <authorList>
            <person name="Geib S."/>
        </authorList>
    </citation>
    <scope>NUCLEOTIDE SEQUENCE</scope>
</reference>
<organism evidence="2">
    <name type="scientific">Ceratitis capitata</name>
    <name type="common">Mediterranean fruit fly</name>
    <name type="synonym">Tephritis capitata</name>
    <dbReference type="NCBI Taxonomy" id="7213"/>
    <lineage>
        <taxon>Eukaryota</taxon>
        <taxon>Metazoa</taxon>
        <taxon>Ecdysozoa</taxon>
        <taxon>Arthropoda</taxon>
        <taxon>Hexapoda</taxon>
        <taxon>Insecta</taxon>
        <taxon>Pterygota</taxon>
        <taxon>Neoptera</taxon>
        <taxon>Endopterygota</taxon>
        <taxon>Diptera</taxon>
        <taxon>Brachycera</taxon>
        <taxon>Muscomorpha</taxon>
        <taxon>Tephritoidea</taxon>
        <taxon>Tephritidae</taxon>
        <taxon>Ceratitis</taxon>
        <taxon>Ceratitis</taxon>
    </lineage>
</organism>
<accession>W8CEC8</accession>
<keyword evidence="1" id="KW-1133">Transmembrane helix</keyword>
<reference evidence="2" key="2">
    <citation type="journal article" date="2014" name="BMC Genomics">
        <title>A genomic perspective to assessing quality of mass-reared SIT flies used in Mediterranean fruit fly (Ceratitis capitata) eradication in California.</title>
        <authorList>
            <person name="Calla B."/>
            <person name="Hall B."/>
            <person name="Hou S."/>
            <person name="Geib S.M."/>
        </authorList>
    </citation>
    <scope>NUCLEOTIDE SEQUENCE</scope>
</reference>
<keyword evidence="1" id="KW-0812">Transmembrane</keyword>
<sequence>MDFEAAEQLFLIIFGFLVLILFFTLICRTRCSLSKHKKPVVFMHHEPRYVENTGQEEIVYRNGVAYYHYEEYVDEVEPTHHYVRVSNHRDFERGLSQERISDREMDYRLPMTDSEMEDSPRRHWGRQQRLFAKRAQHAQRISETRL</sequence>
<evidence type="ECO:0000256" key="1">
    <source>
        <dbReference type="SAM" id="Phobius"/>
    </source>
</evidence>
<feature type="transmembrane region" description="Helical" evidence="1">
    <location>
        <begin position="6"/>
        <end position="27"/>
    </location>
</feature>
<proteinExistence type="evidence at transcript level"/>
<name>W8CEC8_CERCA</name>
<dbReference type="AlphaFoldDB" id="W8CEC8"/>
<dbReference type="EMBL" id="GAMC01000421">
    <property type="protein sequence ID" value="JAC06135.1"/>
    <property type="molecule type" value="mRNA"/>
</dbReference>